<feature type="compositionally biased region" description="Basic and acidic residues" evidence="1">
    <location>
        <begin position="1017"/>
        <end position="1030"/>
    </location>
</feature>
<feature type="compositionally biased region" description="Polar residues" evidence="1">
    <location>
        <begin position="1792"/>
        <end position="1801"/>
    </location>
</feature>
<evidence type="ECO:0000256" key="1">
    <source>
        <dbReference type="SAM" id="MobiDB-lite"/>
    </source>
</evidence>
<comment type="caution">
    <text evidence="3">The sequence shown here is derived from an EMBL/GenBank/DDBJ whole genome shotgun (WGS) entry which is preliminary data.</text>
</comment>
<keyword evidence="2" id="KW-0812">Transmembrane</keyword>
<dbReference type="Proteomes" id="UP000318437">
    <property type="component" value="Unassembled WGS sequence"/>
</dbReference>
<evidence type="ECO:0000313" key="4">
    <source>
        <dbReference type="Proteomes" id="UP000318437"/>
    </source>
</evidence>
<proteinExistence type="predicted"/>
<feature type="compositionally biased region" description="Gly residues" evidence="1">
    <location>
        <begin position="1378"/>
        <end position="1390"/>
    </location>
</feature>
<feature type="region of interest" description="Disordered" evidence="1">
    <location>
        <begin position="1333"/>
        <end position="1396"/>
    </location>
</feature>
<reference evidence="3 4" key="1">
    <citation type="submission" date="2019-02" db="EMBL/GenBank/DDBJ databases">
        <title>Deep-cultivation of Planctomycetes and their phenomic and genomic characterization uncovers novel biology.</title>
        <authorList>
            <person name="Wiegand S."/>
            <person name="Jogler M."/>
            <person name="Boedeker C."/>
            <person name="Pinto D."/>
            <person name="Vollmers J."/>
            <person name="Rivas-Marin E."/>
            <person name="Kohn T."/>
            <person name="Peeters S.H."/>
            <person name="Heuer A."/>
            <person name="Rast P."/>
            <person name="Oberbeckmann S."/>
            <person name="Bunk B."/>
            <person name="Jeske O."/>
            <person name="Meyerdierks A."/>
            <person name="Storesund J.E."/>
            <person name="Kallscheuer N."/>
            <person name="Luecker S."/>
            <person name="Lage O.M."/>
            <person name="Pohl T."/>
            <person name="Merkel B.J."/>
            <person name="Hornburger P."/>
            <person name="Mueller R.-W."/>
            <person name="Bruemmer F."/>
            <person name="Labrenz M."/>
            <person name="Spormann A.M."/>
            <person name="Op Den Camp H."/>
            <person name="Overmann J."/>
            <person name="Amann R."/>
            <person name="Jetten M.S.M."/>
            <person name="Mascher T."/>
            <person name="Medema M.H."/>
            <person name="Devos D.P."/>
            <person name="Kaster A.-K."/>
            <person name="Ovreas L."/>
            <person name="Rohde M."/>
            <person name="Galperin M.Y."/>
            <person name="Jogler C."/>
        </authorList>
    </citation>
    <scope>NUCLEOTIDE SEQUENCE [LARGE SCALE GENOMIC DNA]</scope>
    <source>
        <strain evidence="3 4">Pla144</strain>
    </source>
</reference>
<protein>
    <submittedName>
        <fullName evidence="3">Uncharacterized protein</fullName>
    </submittedName>
</protein>
<dbReference type="RefSeq" id="WP_146449589.1">
    <property type="nucleotide sequence ID" value="NZ_SJPS01000002.1"/>
</dbReference>
<name>A0A5C6CUP1_9BACT</name>
<accession>A0A5C6CUP1</accession>
<feature type="region of interest" description="Disordered" evidence="1">
    <location>
        <begin position="1126"/>
        <end position="1148"/>
    </location>
</feature>
<feature type="transmembrane region" description="Helical" evidence="2">
    <location>
        <begin position="41"/>
        <end position="62"/>
    </location>
</feature>
<keyword evidence="2" id="KW-0472">Membrane</keyword>
<dbReference type="EMBL" id="SJPS01000002">
    <property type="protein sequence ID" value="TWU28290.1"/>
    <property type="molecule type" value="Genomic_DNA"/>
</dbReference>
<evidence type="ECO:0000256" key="2">
    <source>
        <dbReference type="SAM" id="Phobius"/>
    </source>
</evidence>
<organism evidence="3 4">
    <name type="scientific">Bythopirellula polymerisocia</name>
    <dbReference type="NCBI Taxonomy" id="2528003"/>
    <lineage>
        <taxon>Bacteria</taxon>
        <taxon>Pseudomonadati</taxon>
        <taxon>Planctomycetota</taxon>
        <taxon>Planctomycetia</taxon>
        <taxon>Pirellulales</taxon>
        <taxon>Lacipirellulaceae</taxon>
        <taxon>Bythopirellula</taxon>
    </lineage>
</organism>
<evidence type="ECO:0000313" key="3">
    <source>
        <dbReference type="EMBL" id="TWU28290.1"/>
    </source>
</evidence>
<feature type="compositionally biased region" description="Gly residues" evidence="1">
    <location>
        <begin position="1338"/>
        <end position="1354"/>
    </location>
</feature>
<gene>
    <name evidence="3" type="ORF">Pla144_15770</name>
</gene>
<dbReference type="OrthoDB" id="219623at2"/>
<feature type="region of interest" description="Disordered" evidence="1">
    <location>
        <begin position="976"/>
        <end position="1054"/>
    </location>
</feature>
<feature type="region of interest" description="Disordered" evidence="1">
    <location>
        <begin position="1717"/>
        <end position="1743"/>
    </location>
</feature>
<keyword evidence="2" id="KW-1133">Transmembrane helix</keyword>
<feature type="region of interest" description="Disordered" evidence="1">
    <location>
        <begin position="1498"/>
        <end position="1533"/>
    </location>
</feature>
<sequence length="1991" mass="216156">MSNRYKLRIPCLTSAQRLAPSAYLTSAQRLAPSAYPPRRGILLLVVLGLLTLFLFIGTAFVISSNQFRMANRSYQQAGNQENISTTQHKFLDEVLNQLVRDTNNQNSVLRYHSLLRDLYGSSEGIMATVQPATAVFAGVNSPGIGNVTNGQFIELSFLTNPYFDLYGNSFTQTTPPPANLISQPLPVADNAWSGRLLTFLDGEAACRTTRIVGYFNDPTTNVVLLRILNFPGRDGTLLTDPTILNGTRFVINGRPFNGTGVGYDPLVTAATTRKLGTGEDVNGDPRLLALMPNASFFDVGNNPNFSTVNSNYFGFSSMPVPLHMRRFDGLGDSDETYDAADFQNMFLAWSPPGPQASVLANFADPDPASLGAMVLPSFHRPALLNYWARHNDFLGSPGDPLSNSRLGTDPVYASLLRKILLRPNWHDHPSFTGSNPYFPTGNSAVDNSNKLRRMIYGPWDVDNDKDGIPDSVWVDFGAPVIAGPDGKLVKPLAAVLVLDMDGRLNVNAHGTVDIQQNGTNINIPMAGGVSSRDLPKGLAFGPAEISLRDVVGNRFSEILGGDSVNGTYYPGRYGTTTGANIAQSAGIMGQFDLQAQLKMQGVPAKFNQIARSNYGSLPDFRGRYALGLNDFGQASHEASYETSGRVFLDEGSPYELNLSASGARGTGTSVDNPFSLAELERLLRAYDIDSPTLPPRLYELLKGNTTTPNINNLNNWRSLLTTDSYDLPEPGFEMPEWVKNGPDGTANNADDYFAIMDRQPVNATFADLIEYRLRSSQNWPVSGDSTNPTRIQTIRRQMSQLVAPEMMAGLKLDLNRPLGNGWDDTPVGQPGYGVVDEPGEYEPNGWSIDYTRAGTSASPPTTAFVNAVFHDDFDRDGDGTITAAERGDSNGDGVVDNNDDLVSLHNFRRQLLARHLYVMAMAVVDPLPSTSSAQDKRDRARLLAQWAINAVEFRDADNIQTAFEYDLDPFDADGWAPDGDLTTTADHAGADASPGTSDDTLVWGSERPELVMTETLAWHDRRTEDGKGENPDLDEADSGKIGSTDDDKDTYDRSYDQRERPIGAAFIELYNPWSPSPGANADTHFVDGNGHDLGVNLAAVSAPRTPSGNDVSPVWRLSVYQTRQIPGIPPTIPAKTNIAGPDKDPDDLDNQNVPTTVDRSIYFAGFDPDSRNATWDNDGVAYYNDLTNTVPSVRPGRYLVVGAGKSMGPGEYLAEIGAKTGTRTSNRGIMLKTRTAANAANAVALHGDSGTTVTDQKANFRVESPTEAEVNSILSPVPGSSSPSVADVAIIDQPRRFTISEPANGYPVNWAGSRWDGTQYAPRYIDIPLDDQRSQASAGGGIGAGGGNGRGGIGAPPDRKPSSFADGETRLTLPGQAPAGGGIGGGGGGAASDPAQARRTIPGFSWIYLQRLANPLLPWNPPAGKTGHRANEPINPYLTVDSMGANVTVFNGLRDMEELRTTPDDRALRFRNNFAIDSFSSVQRGRVNAPTEPALRLSDLQSRALSARRRSGPTDPDNAPHASQPAENLWNPEGIGITSSGTVGGYFKNESVNGSGTEGANTHNFNGMPDSTLGFMNEPFRDANPTDPIRDRVVPKQPFAWIDWNNRPFANPGELMQVPNRRSSQLLQTFSMLNSTSAEKYDGTIPEITLSTSLKYKLDGPYGHLMNFFRTKLDTQNRAIPGLYRVLDLVEVPSRYVGTETWLNPTTFGTALADHPVAGAPNKDPRDPRYQWQPPFNRLPARREPGKVNINTITNKAVWDGIFHGSAKRNGGGGNGVHPGPDDDDLWPSRRGYQSTVGTDPTILDSESPTLFANPFRSANTGDFVPLAKLMRAGLDSTLLRSVVLPDLSTSGGTVLAPAGDPLCSTIAVNPANNFRNSFRNPYFRYSPVSRLSSMTTTRSNVFAVWITVGFFEVEEAPTYDATDPRWGGSVDLYKRIYPDGYQFTKEAGSDTGEEVRVREFAIVDRTIPVGFQPGANHNVKETIRLKREIE</sequence>
<feature type="region of interest" description="Disordered" evidence="1">
    <location>
        <begin position="1769"/>
        <end position="1801"/>
    </location>
</feature>
<keyword evidence="4" id="KW-1185">Reference proteome</keyword>